<proteinExistence type="predicted"/>
<organism evidence="1 2">
    <name type="scientific">Bradyrhizobium campsiandrae</name>
    <dbReference type="NCBI Taxonomy" id="1729892"/>
    <lineage>
        <taxon>Bacteria</taxon>
        <taxon>Pseudomonadati</taxon>
        <taxon>Pseudomonadota</taxon>
        <taxon>Alphaproteobacteria</taxon>
        <taxon>Hyphomicrobiales</taxon>
        <taxon>Nitrobacteraceae</taxon>
        <taxon>Bradyrhizobium</taxon>
    </lineage>
</organism>
<dbReference type="RefSeq" id="WP_188105603.1">
    <property type="nucleotide sequence ID" value="NZ_JAANIH010000049.1"/>
</dbReference>
<accession>A0ABR7UEK0</accession>
<name>A0ABR7UEK0_9BRAD</name>
<gene>
    <name evidence="1" type="ORF">HA482_30330</name>
</gene>
<keyword evidence="2" id="KW-1185">Reference proteome</keyword>
<reference evidence="1 2" key="1">
    <citation type="journal article" date="2020" name="Arch. Microbiol.">
        <title>Bradyrhizobium campsiandrae sp. nov., a nitrogen-fixing bacterial strain isolated from a native leguminous tree from the Amazon adapted to flooded conditions.</title>
        <authorList>
            <person name="Cabral Michel D."/>
            <person name="Martins da Costa E."/>
            <person name="Azarias Guimaraes A."/>
            <person name="Soares de Carvalho T."/>
            <person name="Santos de Castro Caputo P."/>
            <person name="Willems A."/>
            <person name="de Souza Moreira F.M."/>
        </authorList>
    </citation>
    <scope>NUCLEOTIDE SEQUENCE [LARGE SCALE GENOMIC DNA]</scope>
    <source>
        <strain evidence="2">INPA 384B</strain>
    </source>
</reference>
<comment type="caution">
    <text evidence="1">The sequence shown here is derived from an EMBL/GenBank/DDBJ whole genome shotgun (WGS) entry which is preliminary data.</text>
</comment>
<evidence type="ECO:0000313" key="1">
    <source>
        <dbReference type="EMBL" id="MBC9982511.1"/>
    </source>
</evidence>
<sequence length="68" mass="7650">MDDDVEADMRQELRLIRIFVGITDPRKRQRILELAERLADEAAPDAEGLAAANLSTVEGCRDVPDRIE</sequence>
<evidence type="ECO:0000313" key="2">
    <source>
        <dbReference type="Proteomes" id="UP000639516"/>
    </source>
</evidence>
<protein>
    <submittedName>
        <fullName evidence="1">Uncharacterized protein</fullName>
    </submittedName>
</protein>
<dbReference type="Proteomes" id="UP000639516">
    <property type="component" value="Unassembled WGS sequence"/>
</dbReference>
<dbReference type="EMBL" id="JAATTO010000051">
    <property type="protein sequence ID" value="MBC9982511.1"/>
    <property type="molecule type" value="Genomic_DNA"/>
</dbReference>